<evidence type="ECO:0000256" key="4">
    <source>
        <dbReference type="ARBA" id="ARBA00022552"/>
    </source>
</evidence>
<name>A0AAD9QWT1_ACRCE</name>
<evidence type="ECO:0000313" key="9">
    <source>
        <dbReference type="EMBL" id="KAK2568763.1"/>
    </source>
</evidence>
<dbReference type="EMBL" id="JARQWQ010000011">
    <property type="protein sequence ID" value="KAK2568763.1"/>
    <property type="molecule type" value="Genomic_DNA"/>
</dbReference>
<comment type="caution">
    <text evidence="9">The sequence shown here is derived from an EMBL/GenBank/DDBJ whole genome shotgun (WGS) entry which is preliminary data.</text>
</comment>
<keyword evidence="7" id="KW-0238">DNA-binding</keyword>
<keyword evidence="10" id="KW-1185">Reference proteome</keyword>
<comment type="similarity">
    <text evidence="2 7">Belongs to the C1D family.</text>
</comment>
<proteinExistence type="inferred from homology"/>
<dbReference type="GO" id="GO:0010468">
    <property type="term" value="P:regulation of gene expression"/>
    <property type="evidence" value="ECO:0007669"/>
    <property type="project" value="TreeGrafter"/>
</dbReference>
<protein>
    <recommendedName>
        <fullName evidence="3 7">Nuclear nucleic acid-binding protein C1D</fullName>
    </recommendedName>
</protein>
<dbReference type="GO" id="GO:0003723">
    <property type="term" value="F:RNA binding"/>
    <property type="evidence" value="ECO:0007669"/>
    <property type="project" value="UniProtKB-UniRule"/>
</dbReference>
<comment type="subunit">
    <text evidence="7">Monomer and homodimer.</text>
</comment>
<comment type="subcellular location">
    <subcellularLocation>
        <location evidence="7">Cytoplasm</location>
    </subcellularLocation>
    <subcellularLocation>
        <location evidence="7">Nucleus</location>
        <location evidence="7">Nucleolus</location>
    </subcellularLocation>
    <subcellularLocation>
        <location evidence="1 7">Nucleus</location>
    </subcellularLocation>
</comment>
<organism evidence="9 10">
    <name type="scientific">Acropora cervicornis</name>
    <name type="common">Staghorn coral</name>
    <dbReference type="NCBI Taxonomy" id="6130"/>
    <lineage>
        <taxon>Eukaryota</taxon>
        <taxon>Metazoa</taxon>
        <taxon>Cnidaria</taxon>
        <taxon>Anthozoa</taxon>
        <taxon>Hexacorallia</taxon>
        <taxon>Scleractinia</taxon>
        <taxon>Astrocoeniina</taxon>
        <taxon>Acroporidae</taxon>
        <taxon>Acropora</taxon>
    </lineage>
</organism>
<accession>A0AAD9QWT1</accession>
<evidence type="ECO:0000256" key="2">
    <source>
        <dbReference type="ARBA" id="ARBA00009154"/>
    </source>
</evidence>
<evidence type="ECO:0000256" key="3">
    <source>
        <dbReference type="ARBA" id="ARBA00015212"/>
    </source>
</evidence>
<dbReference type="GO" id="GO:0005737">
    <property type="term" value="C:cytoplasm"/>
    <property type="evidence" value="ECO:0007669"/>
    <property type="project" value="UniProtKB-SubCell"/>
</dbReference>
<dbReference type="GO" id="GO:0003677">
    <property type="term" value="F:DNA binding"/>
    <property type="evidence" value="ECO:0007669"/>
    <property type="project" value="UniProtKB-KW"/>
</dbReference>
<dbReference type="PANTHER" id="PTHR15341">
    <property type="entry name" value="SUN-COR STEROID HORMONE RECEPTOR CO-REPRESSOR"/>
    <property type="match status" value="1"/>
</dbReference>
<dbReference type="InterPro" id="IPR007146">
    <property type="entry name" value="Sas10/Utp3/C1D"/>
</dbReference>
<dbReference type="GO" id="GO:0005730">
    <property type="term" value="C:nucleolus"/>
    <property type="evidence" value="ECO:0007669"/>
    <property type="project" value="UniProtKB-SubCell"/>
</dbReference>
<dbReference type="AlphaFoldDB" id="A0AAD9QWT1"/>
<keyword evidence="5 7" id="KW-0694">RNA-binding</keyword>
<evidence type="ECO:0000256" key="1">
    <source>
        <dbReference type="ARBA" id="ARBA00004123"/>
    </source>
</evidence>
<evidence type="ECO:0000313" key="10">
    <source>
        <dbReference type="Proteomes" id="UP001249851"/>
    </source>
</evidence>
<sequence>MAAEVAEEPELPEEVTESLETFHEALGKVEDVLKPLLETSVDDLREKMNPVESAKLDLVVAYSINSMFWTSLRINKEAAQRFVKSALWQPSESTKKSEKRKSKATPNSKSSHKKKKKH</sequence>
<gene>
    <name evidence="9" type="ORF">P5673_006777</name>
</gene>
<dbReference type="Proteomes" id="UP001249851">
    <property type="component" value="Unassembled WGS sequence"/>
</dbReference>
<reference evidence="9" key="1">
    <citation type="journal article" date="2023" name="G3 (Bethesda)">
        <title>Whole genome assembly and annotation of the endangered Caribbean coral Acropora cervicornis.</title>
        <authorList>
            <person name="Selwyn J.D."/>
            <person name="Vollmer S.V."/>
        </authorList>
    </citation>
    <scope>NUCLEOTIDE SEQUENCE</scope>
    <source>
        <strain evidence="9">K2</strain>
    </source>
</reference>
<reference evidence="9" key="2">
    <citation type="journal article" date="2023" name="Science">
        <title>Genomic signatures of disease resistance in endangered staghorn corals.</title>
        <authorList>
            <person name="Vollmer S.V."/>
            <person name="Selwyn J.D."/>
            <person name="Despard B.A."/>
            <person name="Roesel C.L."/>
        </authorList>
    </citation>
    <scope>NUCLEOTIDE SEQUENCE</scope>
    <source>
        <strain evidence="9">K2</strain>
    </source>
</reference>
<feature type="region of interest" description="Disordered" evidence="8">
    <location>
        <begin position="85"/>
        <end position="118"/>
    </location>
</feature>
<dbReference type="PANTHER" id="PTHR15341:SF3">
    <property type="entry name" value="NUCLEAR NUCLEIC ACID-BINDING PROTEIN C1D"/>
    <property type="match status" value="1"/>
</dbReference>
<keyword evidence="6 7" id="KW-0539">Nucleus</keyword>
<comment type="function">
    <text evidence="7">Plays a role in the recruitment of the exosome to pre-rRNA to mediate the 3'-5' end processing of the 5.8S rRNA.</text>
</comment>
<keyword evidence="7" id="KW-0963">Cytoplasm</keyword>
<dbReference type="InterPro" id="IPR011082">
    <property type="entry name" value="Exosome-assoc_fac/DNA_repair"/>
</dbReference>
<dbReference type="Pfam" id="PF04000">
    <property type="entry name" value="Sas10_Utp3"/>
    <property type="match status" value="1"/>
</dbReference>
<dbReference type="GO" id="GO:0000178">
    <property type="term" value="C:exosome (RNase complex)"/>
    <property type="evidence" value="ECO:0007669"/>
    <property type="project" value="TreeGrafter"/>
</dbReference>
<dbReference type="GO" id="GO:0000460">
    <property type="term" value="P:maturation of 5.8S rRNA"/>
    <property type="evidence" value="ECO:0007669"/>
    <property type="project" value="TreeGrafter"/>
</dbReference>
<evidence type="ECO:0000256" key="7">
    <source>
        <dbReference type="RuleBase" id="RU368003"/>
    </source>
</evidence>
<evidence type="ECO:0000256" key="8">
    <source>
        <dbReference type="SAM" id="MobiDB-lite"/>
    </source>
</evidence>
<evidence type="ECO:0000256" key="6">
    <source>
        <dbReference type="ARBA" id="ARBA00023242"/>
    </source>
</evidence>
<evidence type="ECO:0000256" key="5">
    <source>
        <dbReference type="ARBA" id="ARBA00022884"/>
    </source>
</evidence>
<keyword evidence="4 7" id="KW-0698">rRNA processing</keyword>